<evidence type="ECO:0000313" key="2">
    <source>
        <dbReference type="Proteomes" id="UP000288805"/>
    </source>
</evidence>
<evidence type="ECO:0000313" key="1">
    <source>
        <dbReference type="EMBL" id="RVW35999.1"/>
    </source>
</evidence>
<dbReference type="Pfam" id="PF03140">
    <property type="entry name" value="DUF247"/>
    <property type="match status" value="1"/>
</dbReference>
<dbReference type="Proteomes" id="UP000288805">
    <property type="component" value="Unassembled WGS sequence"/>
</dbReference>
<dbReference type="PANTHER" id="PTHR31549">
    <property type="entry name" value="PROTEIN, PUTATIVE (DUF247)-RELATED-RELATED"/>
    <property type="match status" value="1"/>
</dbReference>
<dbReference type="PANTHER" id="PTHR31549:SF149">
    <property type="entry name" value="ISOPRENOID SYNTHASE DOMAIN-CONTAINING PROTEIN"/>
    <property type="match status" value="1"/>
</dbReference>
<organism evidence="1 2">
    <name type="scientific">Vitis vinifera</name>
    <name type="common">Grape</name>
    <dbReference type="NCBI Taxonomy" id="29760"/>
    <lineage>
        <taxon>Eukaryota</taxon>
        <taxon>Viridiplantae</taxon>
        <taxon>Streptophyta</taxon>
        <taxon>Embryophyta</taxon>
        <taxon>Tracheophyta</taxon>
        <taxon>Spermatophyta</taxon>
        <taxon>Magnoliopsida</taxon>
        <taxon>eudicotyledons</taxon>
        <taxon>Gunneridae</taxon>
        <taxon>Pentapetalae</taxon>
        <taxon>rosids</taxon>
        <taxon>Vitales</taxon>
        <taxon>Vitaceae</taxon>
        <taxon>Viteae</taxon>
        <taxon>Vitis</taxon>
    </lineage>
</organism>
<dbReference type="InterPro" id="IPR004158">
    <property type="entry name" value="DUF247_pln"/>
</dbReference>
<name>A0A438DKR5_VITVI</name>
<proteinExistence type="predicted"/>
<comment type="caution">
    <text evidence="1">The sequence shown here is derived from an EMBL/GenBank/DDBJ whole genome shotgun (WGS) entry which is preliminary data.</text>
</comment>
<dbReference type="AlphaFoldDB" id="A0A438DKR5"/>
<protein>
    <submittedName>
        <fullName evidence="1">Uncharacterized protein</fullName>
    </submittedName>
</protein>
<reference evidence="1 2" key="1">
    <citation type="journal article" date="2018" name="PLoS Genet.">
        <title>Population sequencing reveals clonal diversity and ancestral inbreeding in the grapevine cultivar Chardonnay.</title>
        <authorList>
            <person name="Roach M.J."/>
            <person name="Johnson D.L."/>
            <person name="Bohlmann J."/>
            <person name="van Vuuren H.J."/>
            <person name="Jones S.J."/>
            <person name="Pretorius I.S."/>
            <person name="Schmidt S.A."/>
            <person name="Borneman A.R."/>
        </authorList>
    </citation>
    <scope>NUCLEOTIDE SEQUENCE [LARGE SCALE GENOMIC DNA]</scope>
    <source>
        <strain evidence="2">cv. Chardonnay</strain>
        <tissue evidence="1">Leaf</tissue>
    </source>
</reference>
<accession>A0A438DKR5</accession>
<sequence>MEGAAHADTTPQPTNTKYYSLYPYIAFCLFNFVSFNGSVTTGESSDEHAIDIEVWYGDKASNIEKERTPCESRLPRIPKVPDTLRNSQNIRLLPWIQPSVVSIGPYYYNKNLRKAQKLKSVHAEKFIRKDLFLLENQLPYEVLELLLKDAENSIPMKGKINDFVASHVPFPRGISVEEDNQQPCQPCHLLHYLQAFESSNTSETTTNNVGIISYLCFLDSLIDRWDDVKELQAAGILRLTLTAFRLTLQSSPNSPKTQALFPGILSLPTPPRLVYIPALLKIDCFSFHFLPSPRNSSCSCQGPIRRVGSEASSRACTQAYTLALRGLELVTIGEQTQGLTN</sequence>
<dbReference type="EMBL" id="QGNW01001587">
    <property type="protein sequence ID" value="RVW35999.1"/>
    <property type="molecule type" value="Genomic_DNA"/>
</dbReference>
<gene>
    <name evidence="1" type="ORF">CK203_078278</name>
</gene>